<reference evidence="4" key="1">
    <citation type="journal article" date="2016" name="Nat. Biotechnol.">
        <title>Sequencing wild and cultivated cassava and related species reveals extensive interspecific hybridization and genetic diversity.</title>
        <authorList>
            <person name="Bredeson J.V."/>
            <person name="Lyons J.B."/>
            <person name="Prochnik S.E."/>
            <person name="Wu G.A."/>
            <person name="Ha C.M."/>
            <person name="Edsinger-Gonzales E."/>
            <person name="Grimwood J."/>
            <person name="Schmutz J."/>
            <person name="Rabbi I.Y."/>
            <person name="Egesi C."/>
            <person name="Nauluvula P."/>
            <person name="Lebot V."/>
            <person name="Ndunguru J."/>
            <person name="Mkamilo G."/>
            <person name="Bart R.S."/>
            <person name="Setter T.L."/>
            <person name="Gleadow R.M."/>
            <person name="Kulakow P."/>
            <person name="Ferguson M.E."/>
            <person name="Rounsley S."/>
            <person name="Rokhsar D.S."/>
        </authorList>
    </citation>
    <scope>NUCLEOTIDE SEQUENCE [LARGE SCALE GENOMIC DNA]</scope>
    <source>
        <strain evidence="4">cv. AM560-2</strain>
    </source>
</reference>
<evidence type="ECO:0000256" key="1">
    <source>
        <dbReference type="SAM" id="Phobius"/>
    </source>
</evidence>
<evidence type="ECO:0000313" key="4">
    <source>
        <dbReference type="Proteomes" id="UP000091857"/>
    </source>
</evidence>
<dbReference type="InterPro" id="IPR008271">
    <property type="entry name" value="Ser/Thr_kinase_AS"/>
</dbReference>
<dbReference type="InterPro" id="IPR011009">
    <property type="entry name" value="Kinase-like_dom_sf"/>
</dbReference>
<dbReference type="GO" id="GO:0004672">
    <property type="term" value="F:protein kinase activity"/>
    <property type="evidence" value="ECO:0007669"/>
    <property type="project" value="InterPro"/>
</dbReference>
<comment type="caution">
    <text evidence="3">The sequence shown here is derived from an EMBL/GenBank/DDBJ whole genome shotgun (WGS) entry which is preliminary data.</text>
</comment>
<dbReference type="AlphaFoldDB" id="A0A2C9V3H3"/>
<feature type="transmembrane region" description="Helical" evidence="1">
    <location>
        <begin position="63"/>
        <end position="84"/>
    </location>
</feature>
<dbReference type="OrthoDB" id="61110at2759"/>
<evidence type="ECO:0000313" key="3">
    <source>
        <dbReference type="EMBL" id="OAY38408.1"/>
    </source>
</evidence>
<dbReference type="Proteomes" id="UP000091857">
    <property type="component" value="Chromosome 10"/>
</dbReference>
<dbReference type="GO" id="GO:0005524">
    <property type="term" value="F:ATP binding"/>
    <property type="evidence" value="ECO:0007669"/>
    <property type="project" value="InterPro"/>
</dbReference>
<keyword evidence="1" id="KW-0812">Transmembrane</keyword>
<dbReference type="PANTHER" id="PTHR46146:SF3">
    <property type="entry name" value="SERINE_THREONINE-PROTEIN KINASE-LIKE PROTEIN CCR3-RELATED"/>
    <property type="match status" value="1"/>
</dbReference>
<keyword evidence="4" id="KW-1185">Reference proteome</keyword>
<feature type="transmembrane region" description="Helical" evidence="1">
    <location>
        <begin position="118"/>
        <end position="138"/>
    </location>
</feature>
<dbReference type="PROSITE" id="PS00108">
    <property type="entry name" value="PROTEIN_KINASE_ST"/>
    <property type="match status" value="1"/>
</dbReference>
<organism evidence="3 4">
    <name type="scientific">Manihot esculenta</name>
    <name type="common">Cassava</name>
    <name type="synonym">Jatropha manihot</name>
    <dbReference type="NCBI Taxonomy" id="3983"/>
    <lineage>
        <taxon>Eukaryota</taxon>
        <taxon>Viridiplantae</taxon>
        <taxon>Streptophyta</taxon>
        <taxon>Embryophyta</taxon>
        <taxon>Tracheophyta</taxon>
        <taxon>Spermatophyta</taxon>
        <taxon>Magnoliopsida</taxon>
        <taxon>eudicotyledons</taxon>
        <taxon>Gunneridae</taxon>
        <taxon>Pentapetalae</taxon>
        <taxon>rosids</taxon>
        <taxon>fabids</taxon>
        <taxon>Malpighiales</taxon>
        <taxon>Euphorbiaceae</taxon>
        <taxon>Crotonoideae</taxon>
        <taxon>Manihoteae</taxon>
        <taxon>Manihot</taxon>
    </lineage>
</organism>
<accession>A0A2C9V3H3</accession>
<dbReference type="EMBL" id="CM004396">
    <property type="protein sequence ID" value="OAY38408.1"/>
    <property type="molecule type" value="Genomic_DNA"/>
</dbReference>
<gene>
    <name evidence="3" type="ORF">MANES_10G012300v8</name>
</gene>
<dbReference type="SUPFAM" id="SSF56112">
    <property type="entry name" value="Protein kinase-like (PK-like)"/>
    <property type="match status" value="1"/>
</dbReference>
<keyword evidence="1" id="KW-0472">Membrane</keyword>
<feature type="domain" description="Protein kinase" evidence="2">
    <location>
        <begin position="195"/>
        <end position="486"/>
    </location>
</feature>
<dbReference type="Gramene" id="Manes.10G012300.1.v8.1">
    <property type="protein sequence ID" value="Manes.10G012300.1.v8.1.CDS"/>
    <property type="gene ID" value="Manes.10G012300.v8.1"/>
</dbReference>
<evidence type="ECO:0000259" key="2">
    <source>
        <dbReference type="PROSITE" id="PS50011"/>
    </source>
</evidence>
<keyword evidence="1" id="KW-1133">Transmembrane helix</keyword>
<dbReference type="Gene3D" id="3.30.200.20">
    <property type="entry name" value="Phosphorylase Kinase, domain 1"/>
    <property type="match status" value="1"/>
</dbReference>
<protein>
    <recommendedName>
        <fullName evidence="2">Protein kinase domain-containing protein</fullName>
    </recommendedName>
</protein>
<feature type="transmembrane region" description="Helical" evidence="1">
    <location>
        <begin position="150"/>
        <end position="166"/>
    </location>
</feature>
<dbReference type="Pfam" id="PF00069">
    <property type="entry name" value="Pkinase"/>
    <property type="match status" value="1"/>
</dbReference>
<dbReference type="InterPro" id="IPR000719">
    <property type="entry name" value="Prot_kinase_dom"/>
</dbReference>
<dbReference type="SMART" id="SM00220">
    <property type="entry name" value="S_TKc"/>
    <property type="match status" value="1"/>
</dbReference>
<dbReference type="Gene3D" id="1.10.510.10">
    <property type="entry name" value="Transferase(Phosphotransferase) domain 1"/>
    <property type="match status" value="1"/>
</dbReference>
<sequence>MAESVSIDVEESENHPLQGTGVADGFFNQKVINLERFVLVMNFILELPAAVFDQLSSEHKPRYALLSMIMSFIMLFISIFDLVYKGRKGRVAWRIRGKMPWFYYPYPNPKPFGTFPDIIGLACSIFQCIFTSITYSFLSRGASNPININVWPVTFAFGLLCARFSGNPPEKMLTSLERRLQEFSLAELAAATNSFSPENRIGPLSFRIFVYRGELADGHQVTIKRAKADTGQWRKEFQKEFESELTLLSRLHHKNLVRLVGYCEDGDEILLVHEYMKNGSLYKHLHDENNIEKNSSMINSWTMRIKIALDAARGIEYLHNYASPPIIHRDVKSSNILLDENWTSRVSAFVFSLMCHEPESECMPMEIVGTPGYIDPEYYDLTVLTTKSDVYSLGVVLLELLTGKTATFWDVNEGNGTSLVHFAKHKMKSEKLPKLLDSRVNPPRPFEVEAVELLADTALACVALQGKDRPNITDIVANLERASTLIEARAWSLSGSS</sequence>
<proteinExistence type="predicted"/>
<name>A0A2C9V3H3_MANES</name>
<dbReference type="PROSITE" id="PS50011">
    <property type="entry name" value="PROTEIN_KINASE_DOM"/>
    <property type="match status" value="1"/>
</dbReference>
<dbReference type="PANTHER" id="PTHR46146">
    <property type="entry name" value="SERINE/THREONINE-PROTEIN KINASE-LIKE PROTEIN CCR4"/>
    <property type="match status" value="1"/>
</dbReference>